<evidence type="ECO:0000313" key="3">
    <source>
        <dbReference type="Proteomes" id="UP000653454"/>
    </source>
</evidence>
<comment type="caution">
    <text evidence="2">The sequence shown here is derived from an EMBL/GenBank/DDBJ whole genome shotgun (WGS) entry which is preliminary data.</text>
</comment>
<dbReference type="PANTHER" id="PTHR47611:SF3">
    <property type="entry name" value="HAT C-TERMINAL DIMERISATION DOMAIN-CONTAINING PROTEIN"/>
    <property type="match status" value="1"/>
</dbReference>
<reference evidence="2" key="1">
    <citation type="submission" date="2020-11" db="EMBL/GenBank/DDBJ databases">
        <authorList>
            <person name="Whiteford S."/>
        </authorList>
    </citation>
    <scope>NUCLEOTIDE SEQUENCE</scope>
</reference>
<gene>
    <name evidence="2" type="ORF">PLXY2_LOCUS9912</name>
</gene>
<dbReference type="GO" id="GO:0046983">
    <property type="term" value="F:protein dimerization activity"/>
    <property type="evidence" value="ECO:0007669"/>
    <property type="project" value="InterPro"/>
</dbReference>
<name>A0A8S4FQ50_PLUXY</name>
<dbReference type="InterPro" id="IPR012337">
    <property type="entry name" value="RNaseH-like_sf"/>
</dbReference>
<keyword evidence="3" id="KW-1185">Reference proteome</keyword>
<evidence type="ECO:0000313" key="2">
    <source>
        <dbReference type="EMBL" id="CAG9130453.1"/>
    </source>
</evidence>
<dbReference type="SUPFAM" id="SSF53098">
    <property type="entry name" value="Ribonuclease H-like"/>
    <property type="match status" value="1"/>
</dbReference>
<sequence>MIMSAENYLTASKAFVMMQGIHAVFDRLMLEDFYPPIKSLVLCLQKSLKSRFGDIETNQPIGLCTYLDPRFKDHAFRDKDALATLKCELIEKVTELLEDDEVLPIQPEEETNLDSLSIWMEFDSKIHNIRTPKSAAEKAVEEIEMYEKEAVIKRSSCPLQWWRQHKTIYPALYKLFINKCNIVVTSVPCERAFSKAGYVISDRRTRLTSSKVTHIMFLNQCK</sequence>
<evidence type="ECO:0000259" key="1">
    <source>
        <dbReference type="Pfam" id="PF05699"/>
    </source>
</evidence>
<dbReference type="InterPro" id="IPR008906">
    <property type="entry name" value="HATC_C_dom"/>
</dbReference>
<protein>
    <submittedName>
        <fullName evidence="2">(diamondback moth) hypothetical protein</fullName>
    </submittedName>
</protein>
<dbReference type="PANTHER" id="PTHR47611">
    <property type="entry name" value="HAT DIMERISATION DOMAIN, C-TERMINAL"/>
    <property type="match status" value="1"/>
</dbReference>
<dbReference type="Pfam" id="PF05699">
    <property type="entry name" value="Dimer_Tnp_hAT"/>
    <property type="match status" value="1"/>
</dbReference>
<dbReference type="Proteomes" id="UP000653454">
    <property type="component" value="Unassembled WGS sequence"/>
</dbReference>
<proteinExistence type="predicted"/>
<dbReference type="AlphaFoldDB" id="A0A8S4FQ50"/>
<accession>A0A8S4FQ50</accession>
<organism evidence="2 3">
    <name type="scientific">Plutella xylostella</name>
    <name type="common">Diamondback moth</name>
    <name type="synonym">Plutella maculipennis</name>
    <dbReference type="NCBI Taxonomy" id="51655"/>
    <lineage>
        <taxon>Eukaryota</taxon>
        <taxon>Metazoa</taxon>
        <taxon>Ecdysozoa</taxon>
        <taxon>Arthropoda</taxon>
        <taxon>Hexapoda</taxon>
        <taxon>Insecta</taxon>
        <taxon>Pterygota</taxon>
        <taxon>Neoptera</taxon>
        <taxon>Endopterygota</taxon>
        <taxon>Lepidoptera</taxon>
        <taxon>Glossata</taxon>
        <taxon>Ditrysia</taxon>
        <taxon>Yponomeutoidea</taxon>
        <taxon>Plutellidae</taxon>
        <taxon>Plutella</taxon>
    </lineage>
</organism>
<feature type="domain" description="HAT C-terminal dimerisation" evidence="1">
    <location>
        <begin position="142"/>
        <end position="220"/>
    </location>
</feature>
<dbReference type="EMBL" id="CAJHNJ030000041">
    <property type="protein sequence ID" value="CAG9130453.1"/>
    <property type="molecule type" value="Genomic_DNA"/>
</dbReference>